<keyword evidence="3" id="KW-1185">Reference proteome</keyword>
<dbReference type="OrthoDB" id="3292504at2"/>
<dbReference type="InterPro" id="IPR011604">
    <property type="entry name" value="PDDEXK-like_dom_sf"/>
</dbReference>
<protein>
    <recommendedName>
        <fullName evidence="1">Putative exodeoxyribonuclease 8 PDDEXK-like domain-containing protein</fullName>
    </recommendedName>
</protein>
<gene>
    <name evidence="2" type="ORF">FJM51_03235</name>
</gene>
<feature type="domain" description="Putative exodeoxyribonuclease 8 PDDEXK-like" evidence="1">
    <location>
        <begin position="48"/>
        <end position="265"/>
    </location>
</feature>
<name>A0A501WTJ5_9RHOB</name>
<dbReference type="RefSeq" id="WP_140452674.1">
    <property type="nucleotide sequence ID" value="NZ_VFRP01000002.1"/>
</dbReference>
<evidence type="ECO:0000313" key="2">
    <source>
        <dbReference type="EMBL" id="TPE53053.1"/>
    </source>
</evidence>
<organism evidence="2 3">
    <name type="scientific">Amaricoccus solimangrovi</name>
    <dbReference type="NCBI Taxonomy" id="2589815"/>
    <lineage>
        <taxon>Bacteria</taxon>
        <taxon>Pseudomonadati</taxon>
        <taxon>Pseudomonadota</taxon>
        <taxon>Alphaproteobacteria</taxon>
        <taxon>Rhodobacterales</taxon>
        <taxon>Paracoccaceae</taxon>
        <taxon>Amaricoccus</taxon>
    </lineage>
</organism>
<dbReference type="Pfam" id="PF12684">
    <property type="entry name" value="DUF3799"/>
    <property type="match status" value="1"/>
</dbReference>
<dbReference type="InterPro" id="IPR024432">
    <property type="entry name" value="Put_RecE_PDDEXK-like_dom"/>
</dbReference>
<reference evidence="2 3" key="1">
    <citation type="submission" date="2019-06" db="EMBL/GenBank/DDBJ databases">
        <title>A novel bacterium of genus Amaricoccus, isolated from marine sediment.</title>
        <authorList>
            <person name="Huang H."/>
            <person name="Mo K."/>
            <person name="Hu Y."/>
        </authorList>
    </citation>
    <scope>NUCLEOTIDE SEQUENCE [LARGE SCALE GENOMIC DNA]</scope>
    <source>
        <strain evidence="2 3">HB172011</strain>
    </source>
</reference>
<dbReference type="Gene3D" id="3.90.320.10">
    <property type="match status" value="1"/>
</dbReference>
<evidence type="ECO:0000259" key="1">
    <source>
        <dbReference type="Pfam" id="PF12684"/>
    </source>
</evidence>
<dbReference type="Proteomes" id="UP000319255">
    <property type="component" value="Unassembled WGS sequence"/>
</dbReference>
<comment type="caution">
    <text evidence="2">The sequence shown here is derived from an EMBL/GenBank/DDBJ whole genome shotgun (WGS) entry which is preliminary data.</text>
</comment>
<sequence length="311" mass="33958">MRIDRPGVFDLSDEQYHADPAPLPSLSSGLVRQIINRSPLHAWTACPRLNPDFAPRQSDAFDVGRAAHTMLLGKGAGIAVIDADDWRSKDARAERDAARAAGKTPMLVAQFEAANALVTAARRQLGAFGIDLLPVERNELAAFAQIDGIWCRALVDHAPADPRRPLVDLKTCEDASPDACIKSVTSYGYAAQAAHYQDVWEAATGERRGFRFAFIEKAPPFGVSVIKLHDDEADDADWMLDARHQCAEARRIWGECLRTGQWPGYPPRVAVVGAPAFYRQKWADKAPIAPAPTRAAMEAARQMMAPHGDAA</sequence>
<dbReference type="EMBL" id="VFRP01000002">
    <property type="protein sequence ID" value="TPE53053.1"/>
    <property type="molecule type" value="Genomic_DNA"/>
</dbReference>
<evidence type="ECO:0000313" key="3">
    <source>
        <dbReference type="Proteomes" id="UP000319255"/>
    </source>
</evidence>
<dbReference type="AlphaFoldDB" id="A0A501WTJ5"/>
<accession>A0A501WTJ5</accession>
<proteinExistence type="predicted"/>